<dbReference type="EMBL" id="KZ293650">
    <property type="protein sequence ID" value="PBK96502.1"/>
    <property type="molecule type" value="Genomic_DNA"/>
</dbReference>
<reference evidence="2" key="1">
    <citation type="journal article" date="2017" name="Nat. Ecol. Evol.">
        <title>Genome expansion and lineage-specific genetic innovations in the forest pathogenic fungi Armillaria.</title>
        <authorList>
            <person name="Sipos G."/>
            <person name="Prasanna A.N."/>
            <person name="Walter M.C."/>
            <person name="O'Connor E."/>
            <person name="Balint B."/>
            <person name="Krizsan K."/>
            <person name="Kiss B."/>
            <person name="Hess J."/>
            <person name="Varga T."/>
            <person name="Slot J."/>
            <person name="Riley R."/>
            <person name="Boka B."/>
            <person name="Rigling D."/>
            <person name="Barry K."/>
            <person name="Lee J."/>
            <person name="Mihaltcheva S."/>
            <person name="LaButti K."/>
            <person name="Lipzen A."/>
            <person name="Waldron R."/>
            <person name="Moloney N.M."/>
            <person name="Sperisen C."/>
            <person name="Kredics L."/>
            <person name="Vagvoelgyi C."/>
            <person name="Patrignani A."/>
            <person name="Fitzpatrick D."/>
            <person name="Nagy I."/>
            <person name="Doyle S."/>
            <person name="Anderson J.B."/>
            <person name="Grigoriev I.V."/>
            <person name="Gueldener U."/>
            <person name="Muensterkoetter M."/>
            <person name="Nagy L.G."/>
        </authorList>
    </citation>
    <scope>NUCLEOTIDE SEQUENCE [LARGE SCALE GENOMIC DNA]</scope>
    <source>
        <strain evidence="2">Ar21-2</strain>
    </source>
</reference>
<dbReference type="AlphaFoldDB" id="A0A2H3DYH3"/>
<gene>
    <name evidence="1" type="ORF">ARMGADRAFT_699241</name>
</gene>
<protein>
    <submittedName>
        <fullName evidence="1">Uncharacterized protein</fullName>
    </submittedName>
</protein>
<keyword evidence="2" id="KW-1185">Reference proteome</keyword>
<proteinExistence type="predicted"/>
<accession>A0A2H3DYH3</accession>
<evidence type="ECO:0000313" key="1">
    <source>
        <dbReference type="EMBL" id="PBK96502.1"/>
    </source>
</evidence>
<dbReference type="Proteomes" id="UP000217790">
    <property type="component" value="Unassembled WGS sequence"/>
</dbReference>
<dbReference type="InParanoid" id="A0A2H3DYH3"/>
<name>A0A2H3DYH3_ARMGA</name>
<evidence type="ECO:0000313" key="2">
    <source>
        <dbReference type="Proteomes" id="UP000217790"/>
    </source>
</evidence>
<sequence>MRVFRRLGVYSAQAEPSGTTPRVPLERDPSLEIGMHSVDAVQKPIYSAPMEMASPSQVDPSKHFIPVDLGTVIDKQDMETDI</sequence>
<organism evidence="1 2">
    <name type="scientific">Armillaria gallica</name>
    <name type="common">Bulbous honey fungus</name>
    <name type="synonym">Armillaria bulbosa</name>
    <dbReference type="NCBI Taxonomy" id="47427"/>
    <lineage>
        <taxon>Eukaryota</taxon>
        <taxon>Fungi</taxon>
        <taxon>Dikarya</taxon>
        <taxon>Basidiomycota</taxon>
        <taxon>Agaricomycotina</taxon>
        <taxon>Agaricomycetes</taxon>
        <taxon>Agaricomycetidae</taxon>
        <taxon>Agaricales</taxon>
        <taxon>Marasmiineae</taxon>
        <taxon>Physalacriaceae</taxon>
        <taxon>Armillaria</taxon>
    </lineage>
</organism>